<feature type="compositionally biased region" description="Basic residues" evidence="1">
    <location>
        <begin position="425"/>
        <end position="436"/>
    </location>
</feature>
<feature type="compositionally biased region" description="Polar residues" evidence="1">
    <location>
        <begin position="406"/>
        <end position="418"/>
    </location>
</feature>
<feature type="transmembrane region" description="Helical" evidence="2">
    <location>
        <begin position="568"/>
        <end position="589"/>
    </location>
</feature>
<gene>
    <name evidence="3" type="ORF">M422DRAFT_265119</name>
</gene>
<protein>
    <submittedName>
        <fullName evidence="3">Uncharacterized protein</fullName>
    </submittedName>
</protein>
<accession>A0A0C9UUM9</accession>
<evidence type="ECO:0000313" key="4">
    <source>
        <dbReference type="Proteomes" id="UP000054279"/>
    </source>
</evidence>
<evidence type="ECO:0000256" key="1">
    <source>
        <dbReference type="SAM" id="MobiDB-lite"/>
    </source>
</evidence>
<keyword evidence="2" id="KW-0812">Transmembrane</keyword>
<dbReference type="HOGENOM" id="CLU_476648_0_0_1"/>
<dbReference type="EMBL" id="KN837219">
    <property type="protein sequence ID" value="KIJ32937.1"/>
    <property type="molecule type" value="Genomic_DNA"/>
</dbReference>
<feature type="compositionally biased region" description="Low complexity" evidence="1">
    <location>
        <begin position="47"/>
        <end position="64"/>
    </location>
</feature>
<sequence length="593" mass="63705">MPTSSNVPMPEPTPCDPQSNNQQHSSPHADTHPESPRSSLPSPPSSPSSSFSSLPSSIFSLSLPSSPPPSPSLSLSSLPEGGHHRPEHDLEWDAARVLTGDHNINASLSFSTHISQSFVLPSLSLSLSDFERDREEDANATISIRRRERERARRRVVGDIEDSGTTNASARVPSSEGVANPTFLILGARGSGTIGVAEELVSYGNHVSKREGEPERRRSKRRGERRALVSVENGRGAFEGMKIIGVAGSGGGKVRGYVMEFDEEADVEDLVGRILDAIHASTIPSSSSSPIPIFTALILLISPNSPPSSSSLQTHLTPYIPIISVTSPSPDEPLTPSTLLSSFSSSSTTTTRTFSSQLLPTATPNPLLDSEPLSPHSLRHALFHPQTLAQLHDSARHKLLTSSYYASSQARTPGSTAKATDLGKTRKRMGLHHRRSTNATITGRPTLPPPFSLGYHDRFTGSGESAISSEKSSSGSGGRSSPNHNSTSPNHNHNPPSRACVSHAHPTLNMQLDPLHIPSLLFLSFSLLKESVKTLGMHFSVFPSQYQYQHQDEGWKRERGRGIMGRTGWVAVTAFLSGVGVGWVMRGVAMKSG</sequence>
<feature type="region of interest" description="Disordered" evidence="1">
    <location>
        <begin position="206"/>
        <end position="226"/>
    </location>
</feature>
<dbReference type="Proteomes" id="UP000054279">
    <property type="component" value="Unassembled WGS sequence"/>
</dbReference>
<reference evidence="3 4" key="1">
    <citation type="submission" date="2014-06" db="EMBL/GenBank/DDBJ databases">
        <title>Evolutionary Origins and Diversification of the Mycorrhizal Mutualists.</title>
        <authorList>
            <consortium name="DOE Joint Genome Institute"/>
            <consortium name="Mycorrhizal Genomics Consortium"/>
            <person name="Kohler A."/>
            <person name="Kuo A."/>
            <person name="Nagy L.G."/>
            <person name="Floudas D."/>
            <person name="Copeland A."/>
            <person name="Barry K.W."/>
            <person name="Cichocki N."/>
            <person name="Veneault-Fourrey C."/>
            <person name="LaButti K."/>
            <person name="Lindquist E.A."/>
            <person name="Lipzen A."/>
            <person name="Lundell T."/>
            <person name="Morin E."/>
            <person name="Murat C."/>
            <person name="Riley R."/>
            <person name="Ohm R."/>
            <person name="Sun H."/>
            <person name="Tunlid A."/>
            <person name="Henrissat B."/>
            <person name="Grigoriev I.V."/>
            <person name="Hibbett D.S."/>
            <person name="Martin F."/>
        </authorList>
    </citation>
    <scope>NUCLEOTIDE SEQUENCE [LARGE SCALE GENOMIC DNA]</scope>
    <source>
        <strain evidence="3 4">SS14</strain>
    </source>
</reference>
<feature type="compositionally biased region" description="Polar residues" evidence="1">
    <location>
        <begin position="16"/>
        <end position="26"/>
    </location>
</feature>
<feature type="region of interest" description="Disordered" evidence="1">
    <location>
        <begin position="354"/>
        <end position="373"/>
    </location>
</feature>
<evidence type="ECO:0000313" key="3">
    <source>
        <dbReference type="EMBL" id="KIJ32937.1"/>
    </source>
</evidence>
<organism evidence="3 4">
    <name type="scientific">Sphaerobolus stellatus (strain SS14)</name>
    <dbReference type="NCBI Taxonomy" id="990650"/>
    <lineage>
        <taxon>Eukaryota</taxon>
        <taxon>Fungi</taxon>
        <taxon>Dikarya</taxon>
        <taxon>Basidiomycota</taxon>
        <taxon>Agaricomycotina</taxon>
        <taxon>Agaricomycetes</taxon>
        <taxon>Phallomycetidae</taxon>
        <taxon>Geastrales</taxon>
        <taxon>Sphaerobolaceae</taxon>
        <taxon>Sphaerobolus</taxon>
    </lineage>
</organism>
<keyword evidence="4" id="KW-1185">Reference proteome</keyword>
<name>A0A0C9UUM9_SPHS4</name>
<feature type="compositionally biased region" description="Low complexity" evidence="1">
    <location>
        <begin position="461"/>
        <end position="497"/>
    </location>
</feature>
<feature type="region of interest" description="Disordered" evidence="1">
    <location>
        <begin position="1"/>
        <end position="87"/>
    </location>
</feature>
<keyword evidence="2" id="KW-0472">Membrane</keyword>
<keyword evidence="2" id="KW-1133">Transmembrane helix</keyword>
<proteinExistence type="predicted"/>
<feature type="region of interest" description="Disordered" evidence="1">
    <location>
        <begin position="406"/>
        <end position="502"/>
    </location>
</feature>
<dbReference type="AlphaFoldDB" id="A0A0C9UUM9"/>
<evidence type="ECO:0000256" key="2">
    <source>
        <dbReference type="SAM" id="Phobius"/>
    </source>
</evidence>